<dbReference type="RefSeq" id="WP_208274790.1">
    <property type="nucleotide sequence ID" value="NZ_BAAAGM010000130.1"/>
</dbReference>
<proteinExistence type="predicted"/>
<accession>A0ABS3RIJ2</accession>
<keyword evidence="2" id="KW-1185">Reference proteome</keyword>
<dbReference type="Proteomes" id="UP000666915">
    <property type="component" value="Unassembled WGS sequence"/>
</dbReference>
<comment type="caution">
    <text evidence="1">The sequence shown here is derived from an EMBL/GenBank/DDBJ whole genome shotgun (WGS) entry which is preliminary data.</text>
</comment>
<evidence type="ECO:0000313" key="1">
    <source>
        <dbReference type="EMBL" id="MBO2445433.1"/>
    </source>
</evidence>
<protein>
    <submittedName>
        <fullName evidence="1">Uncharacterized protein</fullName>
    </submittedName>
</protein>
<reference evidence="1 2" key="1">
    <citation type="submission" date="2021-03" db="EMBL/GenBank/DDBJ databases">
        <authorList>
            <person name="Kanchanasin P."/>
            <person name="Saeng-In P."/>
            <person name="Phongsopitanun W."/>
            <person name="Yuki M."/>
            <person name="Kudo T."/>
            <person name="Ohkuma M."/>
            <person name="Tanasupawat S."/>
        </authorList>
    </citation>
    <scope>NUCLEOTIDE SEQUENCE [LARGE SCALE GENOMIC DNA]</scope>
    <source>
        <strain evidence="1 2">L46</strain>
    </source>
</reference>
<dbReference type="EMBL" id="JAGEOK010000088">
    <property type="protein sequence ID" value="MBO2445433.1"/>
    <property type="molecule type" value="Genomic_DNA"/>
</dbReference>
<name>A0ABS3RIJ2_9ACTN</name>
<evidence type="ECO:0000313" key="2">
    <source>
        <dbReference type="Proteomes" id="UP000666915"/>
    </source>
</evidence>
<organism evidence="1 2">
    <name type="scientific">Actinomadura nitritigenes</name>
    <dbReference type="NCBI Taxonomy" id="134602"/>
    <lineage>
        <taxon>Bacteria</taxon>
        <taxon>Bacillati</taxon>
        <taxon>Actinomycetota</taxon>
        <taxon>Actinomycetes</taxon>
        <taxon>Streptosporangiales</taxon>
        <taxon>Thermomonosporaceae</taxon>
        <taxon>Actinomadura</taxon>
    </lineage>
</organism>
<gene>
    <name evidence="1" type="ORF">J4557_48895</name>
</gene>
<sequence length="127" mass="14635">MATLPTISPASAIDWDHGPWHSTDSSPYGATVYVEEHDDIIKLCDTESDKLHAKVYIWTGPTDNLSQVSWFTDWYNDGHCSYEKASTGYNLAENRTYYIQVCREYNDGDQADVNCTSYTKYHFYNDH</sequence>